<accession>A0A7C9RNU5</accession>
<reference evidence="1 2" key="1">
    <citation type="submission" date="2020-03" db="EMBL/GenBank/DDBJ databases">
        <title>Isolation and identification of active actinomycetes.</title>
        <authorList>
            <person name="Sun X."/>
        </authorList>
    </citation>
    <scope>NUCLEOTIDE SEQUENCE [LARGE SCALE GENOMIC DNA]</scope>
    <source>
        <strain evidence="1 2">NEAU-D13</strain>
    </source>
</reference>
<dbReference type="Proteomes" id="UP000481360">
    <property type="component" value="Unassembled WGS sequence"/>
</dbReference>
<organism evidence="1 2">
    <name type="scientific">Lentzea alba</name>
    <dbReference type="NCBI Taxonomy" id="2714351"/>
    <lineage>
        <taxon>Bacteria</taxon>
        <taxon>Bacillati</taxon>
        <taxon>Actinomycetota</taxon>
        <taxon>Actinomycetes</taxon>
        <taxon>Pseudonocardiales</taxon>
        <taxon>Pseudonocardiaceae</taxon>
        <taxon>Lentzea</taxon>
    </lineage>
</organism>
<dbReference type="RefSeq" id="WP_166045170.1">
    <property type="nucleotide sequence ID" value="NZ_JAAMPJ010000002.1"/>
</dbReference>
<gene>
    <name evidence="1" type="ORF">G7043_09215</name>
</gene>
<evidence type="ECO:0000313" key="2">
    <source>
        <dbReference type="Proteomes" id="UP000481360"/>
    </source>
</evidence>
<dbReference type="EMBL" id="JAAMPJ010000002">
    <property type="protein sequence ID" value="NGY59104.1"/>
    <property type="molecule type" value="Genomic_DNA"/>
</dbReference>
<keyword evidence="2" id="KW-1185">Reference proteome</keyword>
<sequence length="131" mass="14770">MSESLTEKLERLQVLVIFDWRDGPIEGVVRRAGGDACWYFKLFAERLEMETLDDRLFAFWTIPDSDSSILREEFGEDDQGGHVWPVSGGLGSAKVRSIVEELLSARTGSPNLIIRTPDLVEIFGVWNVVPD</sequence>
<protein>
    <submittedName>
        <fullName evidence="1">Uncharacterized protein</fullName>
    </submittedName>
</protein>
<name>A0A7C9RNU5_9PSEU</name>
<proteinExistence type="predicted"/>
<evidence type="ECO:0000313" key="1">
    <source>
        <dbReference type="EMBL" id="NGY59104.1"/>
    </source>
</evidence>
<comment type="caution">
    <text evidence="1">The sequence shown here is derived from an EMBL/GenBank/DDBJ whole genome shotgun (WGS) entry which is preliminary data.</text>
</comment>
<dbReference type="AlphaFoldDB" id="A0A7C9RNU5"/>